<evidence type="ECO:0000313" key="2">
    <source>
        <dbReference type="EMBL" id="GIY18657.1"/>
    </source>
</evidence>
<sequence length="166" mass="18768">MLAFRFFRDCSSSSRDNSNKPHVKKTRSDTSKGGSLETALGVSTECHFLNVSSFRSRTESLGRNYFSRTFRCTVSEKHPQAELQSEAELGFPTACSSWTFVQNHSQGPQARVQGTNSRKTRISRRSPLRAGSAQNEPFQDGPAWRRRIIWDSYLESLVLSKPLVFS</sequence>
<comment type="caution">
    <text evidence="2">The sequence shown here is derived from an EMBL/GenBank/DDBJ whole genome shotgun (WGS) entry which is preliminary data.</text>
</comment>
<gene>
    <name evidence="2" type="ORF">CEXT_434841</name>
</gene>
<keyword evidence="3" id="KW-1185">Reference proteome</keyword>
<reference evidence="2 3" key="1">
    <citation type="submission" date="2021-06" db="EMBL/GenBank/DDBJ databases">
        <title>Caerostris extrusa draft genome.</title>
        <authorList>
            <person name="Kono N."/>
            <person name="Arakawa K."/>
        </authorList>
    </citation>
    <scope>NUCLEOTIDE SEQUENCE [LARGE SCALE GENOMIC DNA]</scope>
</reference>
<protein>
    <submittedName>
        <fullName evidence="2">Uncharacterized protein</fullName>
    </submittedName>
</protein>
<feature type="compositionally biased region" description="Basic residues" evidence="1">
    <location>
        <begin position="118"/>
        <end position="127"/>
    </location>
</feature>
<accession>A0AAV4REY5</accession>
<evidence type="ECO:0000256" key="1">
    <source>
        <dbReference type="SAM" id="MobiDB-lite"/>
    </source>
</evidence>
<dbReference type="AlphaFoldDB" id="A0AAV4REY5"/>
<dbReference type="Proteomes" id="UP001054945">
    <property type="component" value="Unassembled WGS sequence"/>
</dbReference>
<name>A0AAV4REY5_CAEEX</name>
<feature type="compositionally biased region" description="Polar residues" evidence="1">
    <location>
        <begin position="106"/>
        <end position="117"/>
    </location>
</feature>
<proteinExistence type="predicted"/>
<dbReference type="EMBL" id="BPLR01007657">
    <property type="protein sequence ID" value="GIY18657.1"/>
    <property type="molecule type" value="Genomic_DNA"/>
</dbReference>
<feature type="region of interest" description="Disordered" evidence="1">
    <location>
        <begin position="106"/>
        <end position="139"/>
    </location>
</feature>
<evidence type="ECO:0000313" key="3">
    <source>
        <dbReference type="Proteomes" id="UP001054945"/>
    </source>
</evidence>
<organism evidence="2 3">
    <name type="scientific">Caerostris extrusa</name>
    <name type="common">Bark spider</name>
    <name type="synonym">Caerostris bankana</name>
    <dbReference type="NCBI Taxonomy" id="172846"/>
    <lineage>
        <taxon>Eukaryota</taxon>
        <taxon>Metazoa</taxon>
        <taxon>Ecdysozoa</taxon>
        <taxon>Arthropoda</taxon>
        <taxon>Chelicerata</taxon>
        <taxon>Arachnida</taxon>
        <taxon>Araneae</taxon>
        <taxon>Araneomorphae</taxon>
        <taxon>Entelegynae</taxon>
        <taxon>Araneoidea</taxon>
        <taxon>Araneidae</taxon>
        <taxon>Caerostris</taxon>
    </lineage>
</organism>
<feature type="region of interest" description="Disordered" evidence="1">
    <location>
        <begin position="11"/>
        <end position="36"/>
    </location>
</feature>